<dbReference type="Gene3D" id="2.120.10.10">
    <property type="match status" value="1"/>
</dbReference>
<dbReference type="PANTHER" id="PTHR10628">
    <property type="entry name" value="SIALIDASE"/>
    <property type="match status" value="1"/>
</dbReference>
<evidence type="ECO:0000256" key="1">
    <source>
        <dbReference type="SAM" id="SignalP"/>
    </source>
</evidence>
<evidence type="ECO:0000313" key="3">
    <source>
        <dbReference type="EMBL" id="CAK0867162.1"/>
    </source>
</evidence>
<comment type="caution">
    <text evidence="3">The sequence shown here is derived from an EMBL/GenBank/DDBJ whole genome shotgun (WGS) entry which is preliminary data.</text>
</comment>
<accession>A0ABN9V315</accession>
<dbReference type="Pfam" id="PF13088">
    <property type="entry name" value="BNR_2"/>
    <property type="match status" value="1"/>
</dbReference>
<feature type="chain" id="PRO_5047160247" description="Sialidase domain-containing protein" evidence="1">
    <location>
        <begin position="33"/>
        <end position="310"/>
    </location>
</feature>
<gene>
    <name evidence="3" type="ORF">PCOR1329_LOCUS54161</name>
</gene>
<organism evidence="3 4">
    <name type="scientific">Prorocentrum cordatum</name>
    <dbReference type="NCBI Taxonomy" id="2364126"/>
    <lineage>
        <taxon>Eukaryota</taxon>
        <taxon>Sar</taxon>
        <taxon>Alveolata</taxon>
        <taxon>Dinophyceae</taxon>
        <taxon>Prorocentrales</taxon>
        <taxon>Prorocentraceae</taxon>
        <taxon>Prorocentrum</taxon>
    </lineage>
</organism>
<keyword evidence="1" id="KW-0732">Signal</keyword>
<evidence type="ECO:0000259" key="2">
    <source>
        <dbReference type="Pfam" id="PF13088"/>
    </source>
</evidence>
<protein>
    <recommendedName>
        <fullName evidence="2">Sialidase domain-containing protein</fullName>
    </recommendedName>
</protein>
<dbReference type="InterPro" id="IPR036278">
    <property type="entry name" value="Sialidase_sf"/>
</dbReference>
<dbReference type="CDD" id="cd15482">
    <property type="entry name" value="Sialidase_non-viral"/>
    <property type="match status" value="1"/>
</dbReference>
<dbReference type="InterPro" id="IPR011040">
    <property type="entry name" value="Sialidase"/>
</dbReference>
<sequence length="310" mass="33814">MMKPSCRALCFCMRGSSMVGLLLLLQPLGIVAQEMPPRRGGGVIHISPGCLPRDDQHVDLWCPGAAGYECYKIPTLLRIPNTTHLLAFIEARKHSCDDHGYVDLLLRRSSDNGKSWSPATMIYSNSSETEWHTIGDALPVFDSWDGSVHLVFTRDNREALLSRSVDQGATWSEPRDISRSLVRRPGSFLGTGHDHGLQLRSGRLLVPMYGGGTGPFVACSDDHGASWHIAGQVPTSPTEWVMAEARERGGSELVASLRSELGRLMSWSSDGGDTWTPPKRAPGLPEPVGGCEGAMFLHPDGRSGRIDKFV</sequence>
<dbReference type="SUPFAM" id="SSF50939">
    <property type="entry name" value="Sialidases"/>
    <property type="match status" value="1"/>
</dbReference>
<keyword evidence="4" id="KW-1185">Reference proteome</keyword>
<feature type="signal peptide" evidence="1">
    <location>
        <begin position="1"/>
        <end position="32"/>
    </location>
</feature>
<dbReference type="InterPro" id="IPR026856">
    <property type="entry name" value="Sialidase_fam"/>
</dbReference>
<feature type="domain" description="Sialidase" evidence="2">
    <location>
        <begin position="84"/>
        <end position="280"/>
    </location>
</feature>
<proteinExistence type="predicted"/>
<name>A0ABN9V315_9DINO</name>
<dbReference type="Proteomes" id="UP001189429">
    <property type="component" value="Unassembled WGS sequence"/>
</dbReference>
<dbReference type="EMBL" id="CAUYUJ010016615">
    <property type="protein sequence ID" value="CAK0867162.1"/>
    <property type="molecule type" value="Genomic_DNA"/>
</dbReference>
<evidence type="ECO:0000313" key="4">
    <source>
        <dbReference type="Proteomes" id="UP001189429"/>
    </source>
</evidence>
<dbReference type="PANTHER" id="PTHR10628:SF30">
    <property type="entry name" value="EXO-ALPHA-SIALIDASE"/>
    <property type="match status" value="1"/>
</dbReference>
<reference evidence="3" key="1">
    <citation type="submission" date="2023-10" db="EMBL/GenBank/DDBJ databases">
        <authorList>
            <person name="Chen Y."/>
            <person name="Shah S."/>
            <person name="Dougan E. K."/>
            <person name="Thang M."/>
            <person name="Chan C."/>
        </authorList>
    </citation>
    <scope>NUCLEOTIDE SEQUENCE [LARGE SCALE GENOMIC DNA]</scope>
</reference>